<evidence type="ECO:0000313" key="3">
    <source>
        <dbReference type="Proteomes" id="UP000523821"/>
    </source>
</evidence>
<protein>
    <submittedName>
        <fullName evidence="2">Uncharacterized protein</fullName>
    </submittedName>
</protein>
<dbReference type="Proteomes" id="UP000523821">
    <property type="component" value="Unassembled WGS sequence"/>
</dbReference>
<proteinExistence type="predicted"/>
<keyword evidence="3" id="KW-1185">Reference proteome</keyword>
<comment type="caution">
    <text evidence="2">The sequence shown here is derived from an EMBL/GenBank/DDBJ whole genome shotgun (WGS) entry which is preliminary data.</text>
</comment>
<reference evidence="2 3" key="1">
    <citation type="submission" date="2020-08" db="EMBL/GenBank/DDBJ databases">
        <title>Genomic Encyclopedia of Type Strains, Phase IV (KMG-IV): sequencing the most valuable type-strain genomes for metagenomic binning, comparative biology and taxonomic classification.</title>
        <authorList>
            <person name="Goeker M."/>
        </authorList>
    </citation>
    <scope>NUCLEOTIDE SEQUENCE [LARGE SCALE GENOMIC DNA]</scope>
    <source>
        <strain evidence="2 3">DSM 16268</strain>
    </source>
</reference>
<feature type="signal peptide" evidence="1">
    <location>
        <begin position="1"/>
        <end position="19"/>
    </location>
</feature>
<dbReference type="RefSeq" id="WP_183858498.1">
    <property type="nucleotide sequence ID" value="NZ_JACHOO010000012.1"/>
</dbReference>
<name>A0A7W9FQT5_9HYPH</name>
<dbReference type="AlphaFoldDB" id="A0A7W9FQT5"/>
<accession>A0A7W9FQT5</accession>
<gene>
    <name evidence="2" type="ORF">GGQ63_004169</name>
</gene>
<dbReference type="EMBL" id="JACHOO010000012">
    <property type="protein sequence ID" value="MBB5755071.1"/>
    <property type="molecule type" value="Genomic_DNA"/>
</dbReference>
<keyword evidence="1" id="KW-0732">Signal</keyword>
<evidence type="ECO:0000256" key="1">
    <source>
        <dbReference type="SAM" id="SignalP"/>
    </source>
</evidence>
<feature type="chain" id="PRO_5030909880" evidence="1">
    <location>
        <begin position="20"/>
        <end position="124"/>
    </location>
</feature>
<evidence type="ECO:0000313" key="2">
    <source>
        <dbReference type="EMBL" id="MBB5755071.1"/>
    </source>
</evidence>
<organism evidence="2 3">
    <name type="scientific">Prosthecomicrobium pneumaticum</name>
    <dbReference type="NCBI Taxonomy" id="81895"/>
    <lineage>
        <taxon>Bacteria</taxon>
        <taxon>Pseudomonadati</taxon>
        <taxon>Pseudomonadota</taxon>
        <taxon>Alphaproteobacteria</taxon>
        <taxon>Hyphomicrobiales</taxon>
        <taxon>Kaistiaceae</taxon>
        <taxon>Prosthecomicrobium</taxon>
    </lineage>
</organism>
<sequence length="124" mass="12758">MKKAAALISILAFSAPAAAQQVVDGTDSGLDPAVVRSIGALATRDFAAPADARLRNLKKSLARNGHGYCGEVSPGGAGAFVPFHAIVEENGDTSLLLLSDFTRPGATGHLDIAQRLLKNFGCTP</sequence>